<name>A0A2L0ESA4_SORCE</name>
<gene>
    <name evidence="2" type="ORF">SOCE26_035770</name>
</gene>
<feature type="region of interest" description="Disordered" evidence="1">
    <location>
        <begin position="138"/>
        <end position="157"/>
    </location>
</feature>
<dbReference type="EMBL" id="CP012673">
    <property type="protein sequence ID" value="AUX42150.1"/>
    <property type="molecule type" value="Genomic_DNA"/>
</dbReference>
<proteinExistence type="predicted"/>
<accession>A0A2L0ESA4</accession>
<evidence type="ECO:0000313" key="3">
    <source>
        <dbReference type="Proteomes" id="UP000238348"/>
    </source>
</evidence>
<dbReference type="RefSeq" id="WP_104981008.1">
    <property type="nucleotide sequence ID" value="NZ_CP012673.1"/>
</dbReference>
<protein>
    <submittedName>
        <fullName evidence="2">Uncharacterized protein</fullName>
    </submittedName>
</protein>
<dbReference type="AlphaFoldDB" id="A0A2L0ESA4"/>
<organism evidence="2 3">
    <name type="scientific">Sorangium cellulosum</name>
    <name type="common">Polyangium cellulosum</name>
    <dbReference type="NCBI Taxonomy" id="56"/>
    <lineage>
        <taxon>Bacteria</taxon>
        <taxon>Pseudomonadati</taxon>
        <taxon>Myxococcota</taxon>
        <taxon>Polyangia</taxon>
        <taxon>Polyangiales</taxon>
        <taxon>Polyangiaceae</taxon>
        <taxon>Sorangium</taxon>
    </lineage>
</organism>
<dbReference type="OrthoDB" id="8777665at2"/>
<reference evidence="2 3" key="1">
    <citation type="submission" date="2015-09" db="EMBL/GenBank/DDBJ databases">
        <title>Sorangium comparison.</title>
        <authorList>
            <person name="Zaburannyi N."/>
            <person name="Bunk B."/>
            <person name="Overmann J."/>
            <person name="Mueller R."/>
        </authorList>
    </citation>
    <scope>NUCLEOTIDE SEQUENCE [LARGE SCALE GENOMIC DNA]</scope>
    <source>
        <strain evidence="2 3">So ce26</strain>
    </source>
</reference>
<evidence type="ECO:0000313" key="2">
    <source>
        <dbReference type="EMBL" id="AUX42150.1"/>
    </source>
</evidence>
<dbReference type="Proteomes" id="UP000238348">
    <property type="component" value="Chromosome"/>
</dbReference>
<evidence type="ECO:0000256" key="1">
    <source>
        <dbReference type="SAM" id="MobiDB-lite"/>
    </source>
</evidence>
<sequence>MIHREILDDGSIRLAKDGCSFVFRRLRPGAVLVTIAGRDTGGLGDAPLDELQTEIARYPPIDLYVDARDATFAAESVSDAWTRFFSANRARLRRVRILVGSPFVQLVVDVAKLFSRTGELIQIESDARRFDEAVAREAPAPARAPSQPGLARAVEPAAVASPAAGPAPAGAAAAGPASIRREVQADGAVRISNARCTYTFQRLRPGAVLVTIAGHDGGEFGEIPLDEVRREIARFGPVALFVDVRGVTVAAPSVSDAWTAFFAASRATISRVRILVGSKLLQLVVALSKEASRTGEMIQIDEDPARFQAALALETTPDRSSPRGPSRP</sequence>